<dbReference type="PANTHER" id="PTHR31694:SF26">
    <property type="entry name" value="OS05G0151100 PROTEIN"/>
    <property type="match status" value="1"/>
</dbReference>
<keyword evidence="2" id="KW-0732">Signal</keyword>
<dbReference type="AlphaFoldDB" id="D8RW83"/>
<gene>
    <name evidence="3" type="ORF">SELMODRAFT_415476</name>
</gene>
<evidence type="ECO:0000256" key="1">
    <source>
        <dbReference type="SAM" id="MobiDB-lite"/>
    </source>
</evidence>
<dbReference type="eggNOG" id="ENOG502SJC7">
    <property type="taxonomic scope" value="Eukaryota"/>
</dbReference>
<organism evidence="4">
    <name type="scientific">Selaginella moellendorffii</name>
    <name type="common">Spikemoss</name>
    <dbReference type="NCBI Taxonomy" id="88036"/>
    <lineage>
        <taxon>Eukaryota</taxon>
        <taxon>Viridiplantae</taxon>
        <taxon>Streptophyta</taxon>
        <taxon>Embryophyta</taxon>
        <taxon>Tracheophyta</taxon>
        <taxon>Lycopodiopsida</taxon>
        <taxon>Selaginellales</taxon>
        <taxon>Selaginellaceae</taxon>
        <taxon>Selaginella</taxon>
    </lineage>
</organism>
<dbReference type="Pfam" id="PF13668">
    <property type="entry name" value="Ferritin_2"/>
    <property type="match status" value="1"/>
</dbReference>
<feature type="chain" id="PRO_5003122174" evidence="2">
    <location>
        <begin position="19"/>
        <end position="447"/>
    </location>
</feature>
<feature type="region of interest" description="Disordered" evidence="1">
    <location>
        <begin position="16"/>
        <end position="207"/>
    </location>
</feature>
<sequence length="447" mass="46380">MAWLAFLVFVLTASVAGGQQSPPPPRSPPPPPPPHPPPPTPPPPSPPPPTPPPPSPPPPTPPPPTPPPPSPPPPPPCPPPPTPPPPPPPTPPPPPPPCPPPPTAPPPPPPPCPPPPTRPPPPPPPPPTPPPPPPPCPPPPTPPPPPPPPCPPPPPPTRPPRTPPPSKTPPPPPCPPPDTPPPRPPCPPPSPPRHTCPSLPSCPSHRQTPPPPSHCSPCCGKAHHPKLPLTQIFTVMNHLQRLYVTAASKKSANFSGEEALTMDIISEFGIQSALQTRMIQKHLGDGVEAPEIASTKLAFQRIVHAAFGEVLSPAFDPFSTPLSALVASSTVLPLATSLSVGILPELHSKSSKALVAGVVGALAGQDAAVRALLYRHRKEIVAPYEHSVAHFHGKVLGLTRSLELLSGAHPAKYQSSLFSLPVDDSGVSPALSAEQARLVLQRLGFLQ</sequence>
<dbReference type="InterPro" id="IPR052965">
    <property type="entry name" value="Pigment-catalase-like"/>
</dbReference>
<dbReference type="EMBL" id="GL377592">
    <property type="protein sequence ID" value="EFJ23623.1"/>
    <property type="molecule type" value="Genomic_DNA"/>
</dbReference>
<feature type="signal peptide" evidence="2">
    <location>
        <begin position="1"/>
        <end position="18"/>
    </location>
</feature>
<dbReference type="KEGG" id="smo:SELMODRAFT_415476"/>
<evidence type="ECO:0000256" key="2">
    <source>
        <dbReference type="SAM" id="SignalP"/>
    </source>
</evidence>
<evidence type="ECO:0000313" key="4">
    <source>
        <dbReference type="Proteomes" id="UP000001514"/>
    </source>
</evidence>
<dbReference type="Gramene" id="EFJ23623">
    <property type="protein sequence ID" value="EFJ23623"/>
    <property type="gene ID" value="SELMODRAFT_415476"/>
</dbReference>
<accession>D8RW83</accession>
<protein>
    <submittedName>
        <fullName evidence="3">Uncharacterized protein</fullName>
    </submittedName>
</protein>
<proteinExistence type="predicted"/>
<feature type="compositionally biased region" description="Pro residues" evidence="1">
    <location>
        <begin position="21"/>
        <end position="194"/>
    </location>
</feature>
<dbReference type="Proteomes" id="UP000001514">
    <property type="component" value="Unassembled WGS sequence"/>
</dbReference>
<dbReference type="HOGENOM" id="CLU_613104_0_0_1"/>
<reference evidence="3 4" key="1">
    <citation type="journal article" date="2011" name="Science">
        <title>The Selaginella genome identifies genetic changes associated with the evolution of vascular plants.</title>
        <authorList>
            <person name="Banks J.A."/>
            <person name="Nishiyama T."/>
            <person name="Hasebe M."/>
            <person name="Bowman J.L."/>
            <person name="Gribskov M."/>
            <person name="dePamphilis C."/>
            <person name="Albert V.A."/>
            <person name="Aono N."/>
            <person name="Aoyama T."/>
            <person name="Ambrose B.A."/>
            <person name="Ashton N.W."/>
            <person name="Axtell M.J."/>
            <person name="Barker E."/>
            <person name="Barker M.S."/>
            <person name="Bennetzen J.L."/>
            <person name="Bonawitz N.D."/>
            <person name="Chapple C."/>
            <person name="Cheng C."/>
            <person name="Correa L.G."/>
            <person name="Dacre M."/>
            <person name="DeBarry J."/>
            <person name="Dreyer I."/>
            <person name="Elias M."/>
            <person name="Engstrom E.M."/>
            <person name="Estelle M."/>
            <person name="Feng L."/>
            <person name="Finet C."/>
            <person name="Floyd S.K."/>
            <person name="Frommer W.B."/>
            <person name="Fujita T."/>
            <person name="Gramzow L."/>
            <person name="Gutensohn M."/>
            <person name="Harholt J."/>
            <person name="Hattori M."/>
            <person name="Heyl A."/>
            <person name="Hirai T."/>
            <person name="Hiwatashi Y."/>
            <person name="Ishikawa M."/>
            <person name="Iwata M."/>
            <person name="Karol K.G."/>
            <person name="Koehler B."/>
            <person name="Kolukisaoglu U."/>
            <person name="Kubo M."/>
            <person name="Kurata T."/>
            <person name="Lalonde S."/>
            <person name="Li K."/>
            <person name="Li Y."/>
            <person name="Litt A."/>
            <person name="Lyons E."/>
            <person name="Manning G."/>
            <person name="Maruyama T."/>
            <person name="Michael T.P."/>
            <person name="Mikami K."/>
            <person name="Miyazaki S."/>
            <person name="Morinaga S."/>
            <person name="Murata T."/>
            <person name="Mueller-Roeber B."/>
            <person name="Nelson D.R."/>
            <person name="Obara M."/>
            <person name="Oguri Y."/>
            <person name="Olmstead R.G."/>
            <person name="Onodera N."/>
            <person name="Petersen B.L."/>
            <person name="Pils B."/>
            <person name="Prigge M."/>
            <person name="Rensing S.A."/>
            <person name="Riano-Pachon D.M."/>
            <person name="Roberts A.W."/>
            <person name="Sato Y."/>
            <person name="Scheller H.V."/>
            <person name="Schulz B."/>
            <person name="Schulz C."/>
            <person name="Shakirov E.V."/>
            <person name="Shibagaki N."/>
            <person name="Shinohara N."/>
            <person name="Shippen D.E."/>
            <person name="Soerensen I."/>
            <person name="Sotooka R."/>
            <person name="Sugimoto N."/>
            <person name="Sugita M."/>
            <person name="Sumikawa N."/>
            <person name="Tanurdzic M."/>
            <person name="Theissen G."/>
            <person name="Ulvskov P."/>
            <person name="Wakazuki S."/>
            <person name="Weng J.K."/>
            <person name="Willats W.W."/>
            <person name="Wipf D."/>
            <person name="Wolf P.G."/>
            <person name="Yang L."/>
            <person name="Zimmer A.D."/>
            <person name="Zhu Q."/>
            <person name="Mitros T."/>
            <person name="Hellsten U."/>
            <person name="Loque D."/>
            <person name="Otillar R."/>
            <person name="Salamov A."/>
            <person name="Schmutz J."/>
            <person name="Shapiro H."/>
            <person name="Lindquist E."/>
            <person name="Lucas S."/>
            <person name="Rokhsar D."/>
            <person name="Grigoriev I.V."/>
        </authorList>
    </citation>
    <scope>NUCLEOTIDE SEQUENCE [LARGE SCALE GENOMIC DNA]</scope>
</reference>
<dbReference type="PRINTS" id="PR01217">
    <property type="entry name" value="PRICHEXTENSN"/>
</dbReference>
<keyword evidence="4" id="KW-1185">Reference proteome</keyword>
<name>D8RW83_SELML</name>
<dbReference type="OMA" id="RSTCRFP"/>
<evidence type="ECO:0000313" key="3">
    <source>
        <dbReference type="EMBL" id="EFJ23623.1"/>
    </source>
</evidence>
<dbReference type="InParanoid" id="D8RW83"/>
<dbReference type="PANTHER" id="PTHR31694">
    <property type="entry name" value="DESICCATION-LIKE PROTEIN"/>
    <property type="match status" value="1"/>
</dbReference>